<dbReference type="Gramene" id="AET2Gv20048600.1">
    <property type="protein sequence ID" value="AET2Gv20048600.1"/>
    <property type="gene ID" value="AET2Gv20048600"/>
</dbReference>
<reference evidence="2" key="4">
    <citation type="submission" date="2019-03" db="UniProtKB">
        <authorList>
            <consortium name="EnsemblPlants"/>
        </authorList>
    </citation>
    <scope>IDENTIFICATION</scope>
</reference>
<organism evidence="2 3">
    <name type="scientific">Aegilops tauschii subsp. strangulata</name>
    <name type="common">Goatgrass</name>
    <dbReference type="NCBI Taxonomy" id="200361"/>
    <lineage>
        <taxon>Eukaryota</taxon>
        <taxon>Viridiplantae</taxon>
        <taxon>Streptophyta</taxon>
        <taxon>Embryophyta</taxon>
        <taxon>Tracheophyta</taxon>
        <taxon>Spermatophyta</taxon>
        <taxon>Magnoliopsida</taxon>
        <taxon>Liliopsida</taxon>
        <taxon>Poales</taxon>
        <taxon>Poaceae</taxon>
        <taxon>BOP clade</taxon>
        <taxon>Pooideae</taxon>
        <taxon>Triticodae</taxon>
        <taxon>Triticeae</taxon>
        <taxon>Triticinae</taxon>
        <taxon>Aegilops</taxon>
    </lineage>
</organism>
<protein>
    <recommendedName>
        <fullName evidence="1">Reverse transcriptase domain-containing protein</fullName>
    </recommendedName>
</protein>
<evidence type="ECO:0000313" key="3">
    <source>
        <dbReference type="Proteomes" id="UP000015105"/>
    </source>
</evidence>
<sequence length="96" mass="11050">SKAFDSVSWDYLLELLQELGFSARWRDWVAWLLSTSSSEFLLNGTAGSRIKHRKGLRQGDPLSPLLFIIAIDPLQRLIDEAITQQMIKPLPRRELK</sequence>
<dbReference type="PANTHER" id="PTHR31635:SF196">
    <property type="entry name" value="REVERSE TRANSCRIPTASE DOMAIN-CONTAINING PROTEIN-RELATED"/>
    <property type="match status" value="1"/>
</dbReference>
<reference evidence="2" key="5">
    <citation type="journal article" date="2021" name="G3 (Bethesda)">
        <title>Aegilops tauschii genome assembly Aet v5.0 features greater sequence contiguity and improved annotation.</title>
        <authorList>
            <person name="Wang L."/>
            <person name="Zhu T."/>
            <person name="Rodriguez J.C."/>
            <person name="Deal K.R."/>
            <person name="Dubcovsky J."/>
            <person name="McGuire P.E."/>
            <person name="Lux T."/>
            <person name="Spannagl M."/>
            <person name="Mayer K.F.X."/>
            <person name="Baldrich P."/>
            <person name="Meyers B.C."/>
            <person name="Huo N."/>
            <person name="Gu Y.Q."/>
            <person name="Zhou H."/>
            <person name="Devos K.M."/>
            <person name="Bennetzen J.L."/>
            <person name="Unver T."/>
            <person name="Budak H."/>
            <person name="Gulick P.J."/>
            <person name="Galiba G."/>
            <person name="Kalapos B."/>
            <person name="Nelson D.R."/>
            <person name="Li P."/>
            <person name="You F.M."/>
            <person name="Luo M.C."/>
            <person name="Dvorak J."/>
        </authorList>
    </citation>
    <scope>NUCLEOTIDE SEQUENCE [LARGE SCALE GENOMIC DNA]</scope>
    <source>
        <strain evidence="2">cv. AL8/78</strain>
    </source>
</reference>
<proteinExistence type="predicted"/>
<dbReference type="SUPFAM" id="SSF56672">
    <property type="entry name" value="DNA/RNA polymerases"/>
    <property type="match status" value="1"/>
</dbReference>
<dbReference type="Pfam" id="PF00078">
    <property type="entry name" value="RVT_1"/>
    <property type="match status" value="1"/>
</dbReference>
<dbReference type="Proteomes" id="UP000015105">
    <property type="component" value="Chromosome 2D"/>
</dbReference>
<dbReference type="EnsemblPlants" id="AET2Gv20048600.1">
    <property type="protein sequence ID" value="AET2Gv20048600.1"/>
    <property type="gene ID" value="AET2Gv20048600"/>
</dbReference>
<keyword evidence="3" id="KW-1185">Reference proteome</keyword>
<dbReference type="AlphaFoldDB" id="A0A453AA64"/>
<accession>A0A453AA64</accession>
<dbReference type="InterPro" id="IPR043502">
    <property type="entry name" value="DNA/RNA_pol_sf"/>
</dbReference>
<dbReference type="InterPro" id="IPR000477">
    <property type="entry name" value="RT_dom"/>
</dbReference>
<evidence type="ECO:0000259" key="1">
    <source>
        <dbReference type="PROSITE" id="PS50878"/>
    </source>
</evidence>
<dbReference type="STRING" id="200361.A0A453AA64"/>
<name>A0A453AA64_AEGTS</name>
<dbReference type="PANTHER" id="PTHR31635">
    <property type="entry name" value="REVERSE TRANSCRIPTASE DOMAIN-CONTAINING PROTEIN-RELATED"/>
    <property type="match status" value="1"/>
</dbReference>
<dbReference type="PROSITE" id="PS50878">
    <property type="entry name" value="RT_POL"/>
    <property type="match status" value="1"/>
</dbReference>
<feature type="domain" description="Reverse transcriptase" evidence="1">
    <location>
        <begin position="1"/>
        <end position="96"/>
    </location>
</feature>
<reference evidence="3" key="1">
    <citation type="journal article" date="2014" name="Science">
        <title>Ancient hybridizations among the ancestral genomes of bread wheat.</title>
        <authorList>
            <consortium name="International Wheat Genome Sequencing Consortium,"/>
            <person name="Marcussen T."/>
            <person name="Sandve S.R."/>
            <person name="Heier L."/>
            <person name="Spannagl M."/>
            <person name="Pfeifer M."/>
            <person name="Jakobsen K.S."/>
            <person name="Wulff B.B."/>
            <person name="Steuernagel B."/>
            <person name="Mayer K.F."/>
            <person name="Olsen O.A."/>
        </authorList>
    </citation>
    <scope>NUCLEOTIDE SEQUENCE [LARGE SCALE GENOMIC DNA]</scope>
    <source>
        <strain evidence="3">cv. AL8/78</strain>
    </source>
</reference>
<reference evidence="2" key="3">
    <citation type="journal article" date="2017" name="Nature">
        <title>Genome sequence of the progenitor of the wheat D genome Aegilops tauschii.</title>
        <authorList>
            <person name="Luo M.C."/>
            <person name="Gu Y.Q."/>
            <person name="Puiu D."/>
            <person name="Wang H."/>
            <person name="Twardziok S.O."/>
            <person name="Deal K.R."/>
            <person name="Huo N."/>
            <person name="Zhu T."/>
            <person name="Wang L."/>
            <person name="Wang Y."/>
            <person name="McGuire P.E."/>
            <person name="Liu S."/>
            <person name="Long H."/>
            <person name="Ramasamy R.K."/>
            <person name="Rodriguez J.C."/>
            <person name="Van S.L."/>
            <person name="Yuan L."/>
            <person name="Wang Z."/>
            <person name="Xia Z."/>
            <person name="Xiao L."/>
            <person name="Anderson O.D."/>
            <person name="Ouyang S."/>
            <person name="Liang Y."/>
            <person name="Zimin A.V."/>
            <person name="Pertea G."/>
            <person name="Qi P."/>
            <person name="Bennetzen J.L."/>
            <person name="Dai X."/>
            <person name="Dawson M.W."/>
            <person name="Muller H.G."/>
            <person name="Kugler K."/>
            <person name="Rivarola-Duarte L."/>
            <person name="Spannagl M."/>
            <person name="Mayer K.F.X."/>
            <person name="Lu F.H."/>
            <person name="Bevan M.W."/>
            <person name="Leroy P."/>
            <person name="Li P."/>
            <person name="You F.M."/>
            <person name="Sun Q."/>
            <person name="Liu Z."/>
            <person name="Lyons E."/>
            <person name="Wicker T."/>
            <person name="Salzberg S.L."/>
            <person name="Devos K.M."/>
            <person name="Dvorak J."/>
        </authorList>
    </citation>
    <scope>NUCLEOTIDE SEQUENCE [LARGE SCALE GENOMIC DNA]</scope>
    <source>
        <strain evidence="2">cv. AL8/78</strain>
    </source>
</reference>
<evidence type="ECO:0000313" key="2">
    <source>
        <dbReference type="EnsemblPlants" id="AET2Gv20048600.1"/>
    </source>
</evidence>
<reference evidence="3" key="2">
    <citation type="journal article" date="2017" name="Nat. Plants">
        <title>The Aegilops tauschii genome reveals multiple impacts of transposons.</title>
        <authorList>
            <person name="Zhao G."/>
            <person name="Zou C."/>
            <person name="Li K."/>
            <person name="Wang K."/>
            <person name="Li T."/>
            <person name="Gao L."/>
            <person name="Zhang X."/>
            <person name="Wang H."/>
            <person name="Yang Z."/>
            <person name="Liu X."/>
            <person name="Jiang W."/>
            <person name="Mao L."/>
            <person name="Kong X."/>
            <person name="Jiao Y."/>
            <person name="Jia J."/>
        </authorList>
    </citation>
    <scope>NUCLEOTIDE SEQUENCE [LARGE SCALE GENOMIC DNA]</scope>
    <source>
        <strain evidence="3">cv. AL8/78</strain>
    </source>
</reference>